<accession>A0A6F8V8L2</accession>
<feature type="transmembrane region" description="Helical" evidence="1">
    <location>
        <begin position="7"/>
        <end position="25"/>
    </location>
</feature>
<evidence type="ECO:0000313" key="3">
    <source>
        <dbReference type="Proteomes" id="UP000502260"/>
    </source>
</evidence>
<protein>
    <submittedName>
        <fullName evidence="2">Uncharacterized protein</fullName>
    </submittedName>
</protein>
<evidence type="ECO:0000313" key="2">
    <source>
        <dbReference type="EMBL" id="BCB25457.1"/>
    </source>
</evidence>
<keyword evidence="3" id="KW-1185">Reference proteome</keyword>
<organism evidence="2 3">
    <name type="scientific">Sulfurimicrobium lacus</name>
    <dbReference type="NCBI Taxonomy" id="2715678"/>
    <lineage>
        <taxon>Bacteria</taxon>
        <taxon>Pseudomonadati</taxon>
        <taxon>Pseudomonadota</taxon>
        <taxon>Betaproteobacteria</taxon>
        <taxon>Nitrosomonadales</taxon>
        <taxon>Sulfuricellaceae</taxon>
        <taxon>Sulfurimicrobium</taxon>
    </lineage>
</organism>
<sequence length="144" mass="16579">MPRADLLICIFGSLLFFIVGVLISPPNIESLQVSNAKVVATNPTHVKEIVKFADEDGHTLECIAQGRVRWKCPYKELVEAYKNNEQLVLWHDQKTVYQIKQGDKFLLKYSRYQLESNFAFGAALFWFVLLIYVNKRGSPRSRAQ</sequence>
<keyword evidence="1" id="KW-1133">Transmembrane helix</keyword>
<proteinExistence type="predicted"/>
<feature type="transmembrane region" description="Helical" evidence="1">
    <location>
        <begin position="116"/>
        <end position="133"/>
    </location>
</feature>
<keyword evidence="1" id="KW-0812">Transmembrane</keyword>
<dbReference type="EMBL" id="AP022853">
    <property type="protein sequence ID" value="BCB25457.1"/>
    <property type="molecule type" value="Genomic_DNA"/>
</dbReference>
<name>A0A6F8V8L2_9PROT</name>
<dbReference type="KEGG" id="slac:SKTS_03430"/>
<dbReference type="AlphaFoldDB" id="A0A6F8V8L2"/>
<evidence type="ECO:0000256" key="1">
    <source>
        <dbReference type="SAM" id="Phobius"/>
    </source>
</evidence>
<reference evidence="3" key="1">
    <citation type="submission" date="2020-03" db="EMBL/GenBank/DDBJ databases">
        <title>Complete genome sequence of sulfur-oxidizing bacterium skT11.</title>
        <authorList>
            <person name="Kanda M."/>
            <person name="Kojima H."/>
            <person name="Fukui M."/>
        </authorList>
    </citation>
    <scope>NUCLEOTIDE SEQUENCE [LARGE SCALE GENOMIC DNA]</scope>
    <source>
        <strain evidence="3">skT11</strain>
    </source>
</reference>
<dbReference type="RefSeq" id="WP_173059439.1">
    <property type="nucleotide sequence ID" value="NZ_AP022853.1"/>
</dbReference>
<gene>
    <name evidence="2" type="ORF">SKTS_03430</name>
</gene>
<dbReference type="Proteomes" id="UP000502260">
    <property type="component" value="Chromosome"/>
</dbReference>
<keyword evidence="1" id="KW-0472">Membrane</keyword>